<dbReference type="Gene3D" id="1.50.10.100">
    <property type="entry name" value="Chondroitin AC/alginate lyase"/>
    <property type="match status" value="1"/>
</dbReference>
<feature type="chain" id="PRO_5022219254" evidence="2">
    <location>
        <begin position="21"/>
        <end position="602"/>
    </location>
</feature>
<dbReference type="InterPro" id="IPR008929">
    <property type="entry name" value="Chondroitin_lyas"/>
</dbReference>
<dbReference type="InterPro" id="IPR012480">
    <property type="entry name" value="Hepar_II_III_C"/>
</dbReference>
<dbReference type="PANTHER" id="PTHR38045">
    <property type="entry name" value="CHROMOSOME 1, WHOLE GENOME SHOTGUN SEQUENCE"/>
    <property type="match status" value="1"/>
</dbReference>
<evidence type="ECO:0000256" key="2">
    <source>
        <dbReference type="SAM" id="SignalP"/>
    </source>
</evidence>
<sequence length="602" mass="65952">MRSIFIACLGLIAAFTVSRAAESPALPPHPRLLATSADFDRIRESVTHDGPLKDAFVILSETVEREYYAPLLTRQLIGRRMLDTSRNAVRRILNGALLYRITGDKKWAARAEQEMLSVAAFSDWNPSHFLDTAEAATAVAIGYDWLYDVLSPESRTVLRHALVEQALKPGDSDQLGWRKGLNNWRQVCEAGLTLAALAVAEEEPELAARTIARARRNVPPIFETYAPDGAYVEGPMYWEYGSTFHVLLIEALRTATGSSAVLGSDPAFLQSASVVNILTGPSGDFFNYGDCILRRSYLPVMYWFARETRSPGIAAREHLKIGKPGVDYSAHPEKAPLTSRFFALSLLWMPAGPAATPVATPESWKTEGANPMAIFRRGDGRNSLYAGIKGGRARISHGHQDAGSFILELGGVRWTTDLGMPSYNTVEQAGISLFGKDRWKVFALNASSHSVPLIDDLDPDENATATLQAFSAGEQSALINLTPLYASQAKKLTRELRIDSADTVIIRDRLTGATTGAHYRFSWMTKASVETNPTGATLRMNGKTLRLVFSSDAAFKVFDEDASHPPADYDAPQPGLRRIGVVFTVTKPEHTLSVTARLVDQP</sequence>
<dbReference type="Proteomes" id="UP000315648">
    <property type="component" value="Unassembled WGS sequence"/>
</dbReference>
<keyword evidence="5" id="KW-1185">Reference proteome</keyword>
<dbReference type="GO" id="GO:0016829">
    <property type="term" value="F:lyase activity"/>
    <property type="evidence" value="ECO:0007669"/>
    <property type="project" value="InterPro"/>
</dbReference>
<organism evidence="4 5">
    <name type="scientific">Rariglobus hedericola</name>
    <dbReference type="NCBI Taxonomy" id="2597822"/>
    <lineage>
        <taxon>Bacteria</taxon>
        <taxon>Pseudomonadati</taxon>
        <taxon>Verrucomicrobiota</taxon>
        <taxon>Opitutia</taxon>
        <taxon>Opitutales</taxon>
        <taxon>Opitutaceae</taxon>
        <taxon>Rariglobus</taxon>
    </lineage>
</organism>
<dbReference type="Gene3D" id="2.70.98.70">
    <property type="match status" value="1"/>
</dbReference>
<dbReference type="Pfam" id="PF07940">
    <property type="entry name" value="Hepar_II_III_C"/>
    <property type="match status" value="1"/>
</dbReference>
<comment type="caution">
    <text evidence="4">The sequence shown here is derived from an EMBL/GenBank/DDBJ whole genome shotgun (WGS) entry which is preliminary data.</text>
</comment>
<accession>A0A556QJX3</accession>
<gene>
    <name evidence="4" type="ORF">FPL22_12490</name>
</gene>
<name>A0A556QJX3_9BACT</name>
<keyword evidence="2" id="KW-0732">Signal</keyword>
<dbReference type="OrthoDB" id="175534at2"/>
<dbReference type="PANTHER" id="PTHR38045:SF1">
    <property type="entry name" value="HEPARINASE II_III-LIKE PROTEIN"/>
    <property type="match status" value="1"/>
</dbReference>
<dbReference type="GO" id="GO:0030313">
    <property type="term" value="C:cell envelope"/>
    <property type="evidence" value="ECO:0007669"/>
    <property type="project" value="UniProtKB-SubCell"/>
</dbReference>
<reference evidence="4 5" key="1">
    <citation type="submission" date="2019-07" db="EMBL/GenBank/DDBJ databases">
        <title>Description of 53C-WASEF.</title>
        <authorList>
            <person name="Pitt A."/>
            <person name="Hahn M.W."/>
        </authorList>
    </citation>
    <scope>NUCLEOTIDE SEQUENCE [LARGE SCALE GENOMIC DNA]</scope>
    <source>
        <strain evidence="4 5">53C-WASEF</strain>
    </source>
</reference>
<evidence type="ECO:0000313" key="4">
    <source>
        <dbReference type="EMBL" id="TSJ76929.1"/>
    </source>
</evidence>
<proteinExistence type="predicted"/>
<dbReference type="RefSeq" id="WP_144230750.1">
    <property type="nucleotide sequence ID" value="NZ_CBCRVV010000006.1"/>
</dbReference>
<feature type="domain" description="Heparinase II/III-like C-terminal" evidence="3">
    <location>
        <begin position="386"/>
        <end position="553"/>
    </location>
</feature>
<evidence type="ECO:0000256" key="1">
    <source>
        <dbReference type="ARBA" id="ARBA00004196"/>
    </source>
</evidence>
<comment type="subcellular location">
    <subcellularLocation>
        <location evidence="1">Cell envelope</location>
    </subcellularLocation>
</comment>
<evidence type="ECO:0000259" key="3">
    <source>
        <dbReference type="Pfam" id="PF07940"/>
    </source>
</evidence>
<dbReference type="EMBL" id="VMBG01000002">
    <property type="protein sequence ID" value="TSJ76929.1"/>
    <property type="molecule type" value="Genomic_DNA"/>
</dbReference>
<feature type="signal peptide" evidence="2">
    <location>
        <begin position="1"/>
        <end position="20"/>
    </location>
</feature>
<dbReference type="AlphaFoldDB" id="A0A556QJX3"/>
<evidence type="ECO:0000313" key="5">
    <source>
        <dbReference type="Proteomes" id="UP000315648"/>
    </source>
</evidence>
<protein>
    <submittedName>
        <fullName evidence="4">Heparinase</fullName>
    </submittedName>
</protein>
<dbReference type="SUPFAM" id="SSF48230">
    <property type="entry name" value="Chondroitin AC/alginate lyase"/>
    <property type="match status" value="1"/>
</dbReference>